<keyword evidence="8" id="KW-0915">Sodium</keyword>
<dbReference type="InterPro" id="IPR050277">
    <property type="entry name" value="Sodium:Solute_Symporter"/>
</dbReference>
<keyword evidence="4" id="KW-1003">Cell membrane</keyword>
<accession>A0A6J7KXZ8</accession>
<comment type="similarity">
    <text evidence="2">Belongs to the sodium:solute symporter (SSF) (TC 2.A.21) family.</text>
</comment>
<evidence type="ECO:0000256" key="3">
    <source>
        <dbReference type="ARBA" id="ARBA00022448"/>
    </source>
</evidence>
<gene>
    <name evidence="13" type="ORF">UFOPK3564_03907</name>
</gene>
<organism evidence="13">
    <name type="scientific">freshwater metagenome</name>
    <dbReference type="NCBI Taxonomy" id="449393"/>
    <lineage>
        <taxon>unclassified sequences</taxon>
        <taxon>metagenomes</taxon>
        <taxon>ecological metagenomes</taxon>
    </lineage>
</organism>
<keyword evidence="6" id="KW-0769">Symport</keyword>
<dbReference type="InterPro" id="IPR018212">
    <property type="entry name" value="Na/solute_symporter_CS"/>
</dbReference>
<dbReference type="GO" id="GO:0006811">
    <property type="term" value="P:monoatomic ion transport"/>
    <property type="evidence" value="ECO:0007669"/>
    <property type="project" value="UniProtKB-KW"/>
</dbReference>
<evidence type="ECO:0000256" key="12">
    <source>
        <dbReference type="SAM" id="Phobius"/>
    </source>
</evidence>
<feature type="transmembrane region" description="Helical" evidence="12">
    <location>
        <begin position="353"/>
        <end position="377"/>
    </location>
</feature>
<keyword evidence="3" id="KW-0813">Transport</keyword>
<evidence type="ECO:0000256" key="10">
    <source>
        <dbReference type="ARBA" id="ARBA00023136"/>
    </source>
</evidence>
<feature type="transmembrane region" description="Helical" evidence="12">
    <location>
        <begin position="73"/>
        <end position="94"/>
    </location>
</feature>
<evidence type="ECO:0000256" key="11">
    <source>
        <dbReference type="SAM" id="MobiDB-lite"/>
    </source>
</evidence>
<feature type="transmembrane region" description="Helical" evidence="12">
    <location>
        <begin position="582"/>
        <end position="599"/>
    </location>
</feature>
<feature type="transmembrane region" description="Helical" evidence="12">
    <location>
        <begin position="519"/>
        <end position="540"/>
    </location>
</feature>
<reference evidence="13" key="1">
    <citation type="submission" date="2020-05" db="EMBL/GenBank/DDBJ databases">
        <authorList>
            <person name="Chiriac C."/>
            <person name="Salcher M."/>
            <person name="Ghai R."/>
            <person name="Kavagutti S V."/>
        </authorList>
    </citation>
    <scope>NUCLEOTIDE SEQUENCE</scope>
</reference>
<dbReference type="PANTHER" id="PTHR48086:SF6">
    <property type="entry name" value="CATION_ACETATE SYMPORTER ACTP"/>
    <property type="match status" value="1"/>
</dbReference>
<feature type="transmembrane region" description="Helical" evidence="12">
    <location>
        <begin position="181"/>
        <end position="200"/>
    </location>
</feature>
<evidence type="ECO:0000256" key="7">
    <source>
        <dbReference type="ARBA" id="ARBA00022989"/>
    </source>
</evidence>
<dbReference type="Pfam" id="PF00474">
    <property type="entry name" value="SSF"/>
    <property type="match status" value="2"/>
</dbReference>
<feature type="transmembrane region" description="Helical" evidence="12">
    <location>
        <begin position="389"/>
        <end position="409"/>
    </location>
</feature>
<sequence length="626" mass="63328">MILALGAIVAVTGGALGIGAWGVRWARTTSDLFVASRAITPWWNAAAISGEYLSAASFLGVAGLTMRSGLAALWLPVGFTAGYLALLLFVAAPLRRFGSYTIPDFVEGRLRSRTLRRASALTVLAIGGLYLVPQLRGAGLALGEAAGVPYGVGIALAAAIVWISVALGGMRAVTYVQAFQFWVKLVAISLPAFLIVAHLGGLPERAALLGQDLPRAPEGGLVVRLDAPRAVTFPRAATYEVQARVGASAGTTPPAGAASAGGGATTGGGVSTGGGATTGSAPTTPDRPSGAGGTAAGAPPVVRRAAADERVVLPAGTVRLPAGEVVPVADGIRAQTGMEWARPAGGDGRGSPLFIYSLLLATFLGTMGLPHILVRFYTNATGSAARHTAVRVLGLLGLFYLFPVVYGLFGRALLPELYLTGDTDLVVLRLPEAALDGIVGELATALVSAGAFAAFVSAASGLLVSAAGTVAYDLTPTPGPGEDEERVRRRRFRAAAVVAIAATSLLAVAARGLDITILVSWSFAVAASTFCPLLLLGIWWSRLTARGALAGMVAGGLSASGGIVAALVVGSAAEESLLTQPAVVSVPIAFATMVLVSLADRPPPRSQVAAAMYALHVPEGAAAPGR</sequence>
<keyword evidence="10 12" id="KW-0472">Membrane</keyword>
<keyword evidence="5 12" id="KW-0812">Transmembrane</keyword>
<evidence type="ECO:0000256" key="6">
    <source>
        <dbReference type="ARBA" id="ARBA00022847"/>
    </source>
</evidence>
<dbReference type="PROSITE" id="PS00457">
    <property type="entry name" value="NA_SOLUT_SYMP_2"/>
    <property type="match status" value="1"/>
</dbReference>
<evidence type="ECO:0000256" key="4">
    <source>
        <dbReference type="ARBA" id="ARBA00022475"/>
    </source>
</evidence>
<dbReference type="Gene3D" id="1.20.1730.10">
    <property type="entry name" value="Sodium/glucose cotransporter"/>
    <property type="match status" value="2"/>
</dbReference>
<evidence type="ECO:0000313" key="13">
    <source>
        <dbReference type="EMBL" id="CAB4958404.1"/>
    </source>
</evidence>
<dbReference type="AlphaFoldDB" id="A0A6J7KXZ8"/>
<dbReference type="PANTHER" id="PTHR48086">
    <property type="entry name" value="SODIUM/PROLINE SYMPORTER-RELATED"/>
    <property type="match status" value="1"/>
</dbReference>
<evidence type="ECO:0000256" key="9">
    <source>
        <dbReference type="ARBA" id="ARBA00023065"/>
    </source>
</evidence>
<dbReference type="GO" id="GO:0015293">
    <property type="term" value="F:symporter activity"/>
    <property type="evidence" value="ECO:0007669"/>
    <property type="project" value="UniProtKB-KW"/>
</dbReference>
<evidence type="ECO:0000256" key="5">
    <source>
        <dbReference type="ARBA" id="ARBA00022692"/>
    </source>
</evidence>
<keyword evidence="9" id="KW-0406">Ion transport</keyword>
<dbReference type="GO" id="GO:0015123">
    <property type="term" value="F:acetate transmembrane transporter activity"/>
    <property type="evidence" value="ECO:0007669"/>
    <property type="project" value="TreeGrafter"/>
</dbReference>
<dbReference type="InterPro" id="IPR001734">
    <property type="entry name" value="Na/solute_symporter"/>
</dbReference>
<feature type="compositionally biased region" description="Low complexity" evidence="11">
    <location>
        <begin position="248"/>
        <end position="258"/>
    </location>
</feature>
<evidence type="ECO:0000256" key="2">
    <source>
        <dbReference type="ARBA" id="ARBA00006434"/>
    </source>
</evidence>
<dbReference type="InterPro" id="IPR038377">
    <property type="entry name" value="Na/Glc_symporter_sf"/>
</dbReference>
<feature type="transmembrane region" description="Helical" evidence="12">
    <location>
        <begin position="147"/>
        <end position="169"/>
    </location>
</feature>
<dbReference type="PROSITE" id="PS50283">
    <property type="entry name" value="NA_SOLUT_SYMP_3"/>
    <property type="match status" value="1"/>
</dbReference>
<keyword evidence="7 12" id="KW-1133">Transmembrane helix</keyword>
<evidence type="ECO:0000256" key="8">
    <source>
        <dbReference type="ARBA" id="ARBA00023053"/>
    </source>
</evidence>
<feature type="region of interest" description="Disordered" evidence="11">
    <location>
        <begin position="248"/>
        <end position="298"/>
    </location>
</feature>
<evidence type="ECO:0000256" key="1">
    <source>
        <dbReference type="ARBA" id="ARBA00004651"/>
    </source>
</evidence>
<feature type="transmembrane region" description="Helical" evidence="12">
    <location>
        <begin position="547"/>
        <end position="570"/>
    </location>
</feature>
<dbReference type="GO" id="GO:0005886">
    <property type="term" value="C:plasma membrane"/>
    <property type="evidence" value="ECO:0007669"/>
    <property type="project" value="UniProtKB-SubCell"/>
</dbReference>
<feature type="transmembrane region" description="Helical" evidence="12">
    <location>
        <begin position="492"/>
        <end position="513"/>
    </location>
</feature>
<feature type="compositionally biased region" description="Gly residues" evidence="11">
    <location>
        <begin position="259"/>
        <end position="277"/>
    </location>
</feature>
<proteinExistence type="inferred from homology"/>
<dbReference type="CDD" id="cd11480">
    <property type="entry name" value="SLC5sbd_u4"/>
    <property type="match status" value="1"/>
</dbReference>
<name>A0A6J7KXZ8_9ZZZZ</name>
<dbReference type="EMBL" id="CAFBMK010000441">
    <property type="protein sequence ID" value="CAB4958404.1"/>
    <property type="molecule type" value="Genomic_DNA"/>
</dbReference>
<protein>
    <submittedName>
        <fullName evidence="13">Unannotated protein</fullName>
    </submittedName>
</protein>
<comment type="subcellular location">
    <subcellularLocation>
        <location evidence="1">Cell membrane</location>
        <topology evidence="1">Multi-pass membrane protein</topology>
    </subcellularLocation>
</comment>
<feature type="transmembrane region" description="Helical" evidence="12">
    <location>
        <begin position="445"/>
        <end position="472"/>
    </location>
</feature>
<dbReference type="GO" id="GO:0006847">
    <property type="term" value="P:plasma membrane acetate transport"/>
    <property type="evidence" value="ECO:0007669"/>
    <property type="project" value="TreeGrafter"/>
</dbReference>
<feature type="transmembrane region" description="Helical" evidence="12">
    <location>
        <begin position="115"/>
        <end position="135"/>
    </location>
</feature>